<dbReference type="Pfam" id="PF00141">
    <property type="entry name" value="peroxidase"/>
    <property type="match status" value="1"/>
</dbReference>
<accession>A0AAD3XK56</accession>
<evidence type="ECO:0000256" key="12">
    <source>
        <dbReference type="ARBA" id="ARBA00023004"/>
    </source>
</evidence>
<sequence>MTEASFDAPVEIGAEDYFETAEPLVSDVREATHDFEVMVETHESPAILKSSEAEEVAAKPQKHLGANGSSSKGALAIVLILMTLFAQGHGALQQGFYKGKCGRKNVEQVIYNAVRAKFRKDHTLVAAFLRMQFHDCFVRGCEASLLLDGPNSEKTAGANGSVRGFEIIDSVKAVLEKLCPGVVSCADIIVIATRVTVFLAGGRWYQVQTGRRDGLISRASDVNLPGPTIPVSDAVQLFNNKGFTAEEMVLLLGGHTVGVTHCSFVTDRLYDFQNTGRADQSMSPSLLASLRKTCPLNSPTDSPIALDQNPRSVNTVDNSFYKQIVARRGVLQIDQQLALDSQTKAIVQNLANATDFGTRFGRAMAKLSTVGVLTGNQGEIRRSCRSVN</sequence>
<feature type="binding site" evidence="17">
    <location>
        <position position="256"/>
    </location>
    <ligand>
        <name>Ca(2+)</name>
        <dbReference type="ChEBI" id="CHEBI:29108"/>
        <label>2</label>
    </ligand>
</feature>
<proteinExistence type="inferred from homology"/>
<keyword evidence="12 17" id="KW-0408">Iron</keyword>
<dbReference type="InterPro" id="IPR019793">
    <property type="entry name" value="Peroxidases_heam-ligand_BS"/>
</dbReference>
<feature type="domain" description="Plant heme peroxidase family profile" evidence="21">
    <location>
        <begin position="91"/>
        <end position="388"/>
    </location>
</feature>
<feature type="disulfide bond" evidence="19">
    <location>
        <begin position="262"/>
        <end position="294"/>
    </location>
</feature>
<keyword evidence="8 17" id="KW-0479">Metal-binding</keyword>
<dbReference type="PROSITE" id="PS00435">
    <property type="entry name" value="PEROXIDASE_1"/>
    <property type="match status" value="1"/>
</dbReference>
<dbReference type="GO" id="GO:0005576">
    <property type="term" value="C:extracellular region"/>
    <property type="evidence" value="ECO:0007669"/>
    <property type="project" value="UniProtKB-SubCell"/>
</dbReference>
<evidence type="ECO:0000256" key="7">
    <source>
        <dbReference type="ARBA" id="ARBA00022617"/>
    </source>
</evidence>
<comment type="catalytic activity">
    <reaction evidence="1 20">
        <text>2 a phenolic donor + H2O2 = 2 a phenolic radical donor + 2 H2O</text>
        <dbReference type="Rhea" id="RHEA:56136"/>
        <dbReference type="ChEBI" id="CHEBI:15377"/>
        <dbReference type="ChEBI" id="CHEBI:16240"/>
        <dbReference type="ChEBI" id="CHEBI:139520"/>
        <dbReference type="ChEBI" id="CHEBI:139521"/>
        <dbReference type="EC" id="1.11.1.7"/>
    </reaction>
</comment>
<comment type="subcellular location">
    <subcellularLocation>
        <location evidence="20">Secreted</location>
    </subcellularLocation>
</comment>
<evidence type="ECO:0000256" key="20">
    <source>
        <dbReference type="RuleBase" id="RU362060"/>
    </source>
</evidence>
<feature type="active site" description="Proton acceptor" evidence="15">
    <location>
        <position position="134"/>
    </location>
</feature>
<evidence type="ECO:0000256" key="19">
    <source>
        <dbReference type="PIRSR" id="PIRSR600823-5"/>
    </source>
</evidence>
<comment type="cofactor">
    <cofactor evidence="17 20">
        <name>Ca(2+)</name>
        <dbReference type="ChEBI" id="CHEBI:29108"/>
    </cofactor>
    <text evidence="17 20">Binds 2 calcium ions per subunit.</text>
</comment>
<evidence type="ECO:0000256" key="3">
    <source>
        <dbReference type="ARBA" id="ARBA00006873"/>
    </source>
</evidence>
<feature type="binding site" evidence="17">
    <location>
        <position position="140"/>
    </location>
    <ligand>
        <name>Ca(2+)</name>
        <dbReference type="ChEBI" id="CHEBI:29108"/>
        <label>1</label>
    </ligand>
</feature>
<feature type="binding site" evidence="17">
    <location>
        <position position="138"/>
    </location>
    <ligand>
        <name>Ca(2+)</name>
        <dbReference type="ChEBI" id="CHEBI:29108"/>
        <label>1</label>
    </ligand>
</feature>
<feature type="site" description="Transition state stabilizer" evidence="18">
    <location>
        <position position="130"/>
    </location>
</feature>
<comment type="similarity">
    <text evidence="20">Belongs to the peroxidase family. Classical plant (class III) peroxidase subfamily.</text>
</comment>
<keyword evidence="7 20" id="KW-0349">Heme</keyword>
<evidence type="ECO:0000256" key="10">
    <source>
        <dbReference type="ARBA" id="ARBA00022837"/>
    </source>
</evidence>
<dbReference type="InterPro" id="IPR000823">
    <property type="entry name" value="Peroxidase_pln"/>
</dbReference>
<organism evidence="22 23">
    <name type="scientific">Nepenthes gracilis</name>
    <name type="common">Slender pitcher plant</name>
    <dbReference type="NCBI Taxonomy" id="150966"/>
    <lineage>
        <taxon>Eukaryota</taxon>
        <taxon>Viridiplantae</taxon>
        <taxon>Streptophyta</taxon>
        <taxon>Embryophyta</taxon>
        <taxon>Tracheophyta</taxon>
        <taxon>Spermatophyta</taxon>
        <taxon>Magnoliopsida</taxon>
        <taxon>eudicotyledons</taxon>
        <taxon>Gunneridae</taxon>
        <taxon>Pentapetalae</taxon>
        <taxon>Caryophyllales</taxon>
        <taxon>Nepenthaceae</taxon>
        <taxon>Nepenthes</taxon>
    </lineage>
</organism>
<dbReference type="PROSITE" id="PS00436">
    <property type="entry name" value="PEROXIDASE_2"/>
    <property type="match status" value="1"/>
</dbReference>
<evidence type="ECO:0000256" key="6">
    <source>
        <dbReference type="ARBA" id="ARBA00022559"/>
    </source>
</evidence>
<dbReference type="Gene3D" id="1.10.420.10">
    <property type="entry name" value="Peroxidase, domain 2"/>
    <property type="match status" value="1"/>
</dbReference>
<dbReference type="CDD" id="cd00693">
    <property type="entry name" value="secretory_peroxidase"/>
    <property type="match status" value="1"/>
</dbReference>
<dbReference type="SUPFAM" id="SSF48113">
    <property type="entry name" value="Heme-dependent peroxidases"/>
    <property type="match status" value="1"/>
</dbReference>
<dbReference type="AlphaFoldDB" id="A0AAD3XK56"/>
<evidence type="ECO:0000256" key="15">
    <source>
        <dbReference type="PIRSR" id="PIRSR600823-1"/>
    </source>
</evidence>
<dbReference type="GO" id="GO:0140825">
    <property type="term" value="F:lactoperoxidase activity"/>
    <property type="evidence" value="ECO:0007669"/>
    <property type="project" value="UniProtKB-EC"/>
</dbReference>
<feature type="binding site" evidence="17">
    <location>
        <position position="144"/>
    </location>
    <ligand>
        <name>Ca(2+)</name>
        <dbReference type="ChEBI" id="CHEBI:29108"/>
        <label>1</label>
    </ligand>
</feature>
<dbReference type="EC" id="1.11.1.7" evidence="4 20"/>
<feature type="binding site" evidence="17">
    <location>
        <position position="317"/>
    </location>
    <ligand>
        <name>Ca(2+)</name>
        <dbReference type="ChEBI" id="CHEBI:29108"/>
        <label>2</label>
    </ligand>
</feature>
<evidence type="ECO:0000256" key="4">
    <source>
        <dbReference type="ARBA" id="ARBA00012313"/>
    </source>
</evidence>
<dbReference type="GO" id="GO:0006979">
    <property type="term" value="P:response to oxidative stress"/>
    <property type="evidence" value="ECO:0007669"/>
    <property type="project" value="UniProtKB-UniRule"/>
</dbReference>
<comment type="caution">
    <text evidence="22">The sequence shown here is derived from an EMBL/GenBank/DDBJ whole genome shotgun (WGS) entry which is preliminary data.</text>
</comment>
<evidence type="ECO:0000259" key="21">
    <source>
        <dbReference type="PROSITE" id="PS50873"/>
    </source>
</evidence>
<evidence type="ECO:0000256" key="9">
    <source>
        <dbReference type="ARBA" id="ARBA00022729"/>
    </source>
</evidence>
<keyword evidence="9" id="KW-0732">Signal</keyword>
<evidence type="ECO:0000256" key="13">
    <source>
        <dbReference type="ARBA" id="ARBA00023157"/>
    </source>
</evidence>
<dbReference type="PROSITE" id="PS50873">
    <property type="entry name" value="PEROXIDASE_4"/>
    <property type="match status" value="1"/>
</dbReference>
<keyword evidence="10 17" id="KW-0106">Calcium</keyword>
<dbReference type="InterPro" id="IPR033905">
    <property type="entry name" value="Secretory_peroxidase"/>
</dbReference>
<feature type="disulfide bond" evidence="19">
    <location>
        <begin position="101"/>
        <end position="179"/>
    </location>
</feature>
<dbReference type="PANTHER" id="PTHR31517">
    <property type="match status" value="1"/>
</dbReference>
<reference evidence="22" key="1">
    <citation type="submission" date="2023-05" db="EMBL/GenBank/DDBJ databases">
        <title>Nepenthes gracilis genome sequencing.</title>
        <authorList>
            <person name="Fukushima K."/>
        </authorList>
    </citation>
    <scope>NUCLEOTIDE SEQUENCE</scope>
    <source>
        <strain evidence="22">SING2019-196</strain>
    </source>
</reference>
<keyword evidence="11 20" id="KW-0560">Oxidoreductase</keyword>
<keyword evidence="23" id="KW-1185">Reference proteome</keyword>
<dbReference type="PANTHER" id="PTHR31517:SF59">
    <property type="entry name" value="PEROXIDASE"/>
    <property type="match status" value="1"/>
</dbReference>
<dbReference type="InterPro" id="IPR002016">
    <property type="entry name" value="Haem_peroxidase"/>
</dbReference>
<dbReference type="GO" id="GO:0042744">
    <property type="term" value="P:hydrogen peroxide catabolic process"/>
    <property type="evidence" value="ECO:0007669"/>
    <property type="project" value="UniProtKB-KW"/>
</dbReference>
<dbReference type="PRINTS" id="PR00461">
    <property type="entry name" value="PLPEROXIDASE"/>
</dbReference>
<evidence type="ECO:0000256" key="1">
    <source>
        <dbReference type="ARBA" id="ARBA00000189"/>
    </source>
</evidence>
<name>A0AAD3XK56_NEPGR</name>
<dbReference type="InterPro" id="IPR019794">
    <property type="entry name" value="Peroxidases_AS"/>
</dbReference>
<evidence type="ECO:0000256" key="11">
    <source>
        <dbReference type="ARBA" id="ARBA00023002"/>
    </source>
</evidence>
<evidence type="ECO:0000256" key="17">
    <source>
        <dbReference type="PIRSR" id="PIRSR600823-3"/>
    </source>
</evidence>
<dbReference type="FunFam" id="1.10.420.10:FF:000007">
    <property type="entry name" value="Peroxidase"/>
    <property type="match status" value="1"/>
</dbReference>
<dbReference type="Proteomes" id="UP001279734">
    <property type="component" value="Unassembled WGS sequence"/>
</dbReference>
<evidence type="ECO:0000256" key="16">
    <source>
        <dbReference type="PIRSR" id="PIRSR600823-2"/>
    </source>
</evidence>
<feature type="disulfide bond" evidence="19">
    <location>
        <begin position="185"/>
        <end position="384"/>
    </location>
</feature>
<feature type="binding site" evidence="17">
    <location>
        <position position="135"/>
    </location>
    <ligand>
        <name>Ca(2+)</name>
        <dbReference type="ChEBI" id="CHEBI:29108"/>
        <label>1</label>
    </ligand>
</feature>
<keyword evidence="5 20" id="KW-0964">Secreted</keyword>
<dbReference type="Gene3D" id="1.10.520.10">
    <property type="match status" value="1"/>
</dbReference>
<dbReference type="GO" id="GO:0046872">
    <property type="term" value="F:metal ion binding"/>
    <property type="evidence" value="ECO:0007669"/>
    <property type="project" value="UniProtKB-UniRule"/>
</dbReference>
<protein>
    <recommendedName>
        <fullName evidence="4 20">Peroxidase</fullName>
        <ecNumber evidence="4 20">1.11.1.7</ecNumber>
    </recommendedName>
</protein>
<feature type="binding site" evidence="17">
    <location>
        <position position="307"/>
    </location>
    <ligand>
        <name>Ca(2+)</name>
        <dbReference type="ChEBI" id="CHEBI:29108"/>
        <label>2</label>
    </ligand>
</feature>
<feature type="binding site" evidence="17">
    <location>
        <position position="153"/>
    </location>
    <ligand>
        <name>Ca(2+)</name>
        <dbReference type="ChEBI" id="CHEBI:29108"/>
        <label>1</label>
    </ligand>
</feature>
<comment type="similarity">
    <text evidence="3">Belongs to the peroxidase family. Ascorbate peroxidase subfamily.</text>
</comment>
<evidence type="ECO:0000256" key="18">
    <source>
        <dbReference type="PIRSR" id="PIRSR600823-4"/>
    </source>
</evidence>
<dbReference type="GO" id="GO:0020037">
    <property type="term" value="F:heme binding"/>
    <property type="evidence" value="ECO:0007669"/>
    <property type="project" value="UniProtKB-UniRule"/>
</dbReference>
<feature type="disulfide bond" evidence="19">
    <location>
        <begin position="136"/>
        <end position="141"/>
    </location>
</feature>
<keyword evidence="13 19" id="KW-1015">Disulfide bond</keyword>
<dbReference type="EMBL" id="BSYO01000007">
    <property type="protein sequence ID" value="GMH07336.1"/>
    <property type="molecule type" value="Genomic_DNA"/>
</dbReference>
<evidence type="ECO:0000256" key="14">
    <source>
        <dbReference type="ARBA" id="ARBA00023324"/>
    </source>
</evidence>
<keyword evidence="6 20" id="KW-0575">Peroxidase</keyword>
<dbReference type="InterPro" id="IPR010255">
    <property type="entry name" value="Haem_peroxidase_sf"/>
</dbReference>
<evidence type="ECO:0000256" key="2">
    <source>
        <dbReference type="ARBA" id="ARBA00002322"/>
    </source>
</evidence>
<evidence type="ECO:0000313" key="22">
    <source>
        <dbReference type="EMBL" id="GMH07336.1"/>
    </source>
</evidence>
<evidence type="ECO:0000313" key="23">
    <source>
        <dbReference type="Proteomes" id="UP001279734"/>
    </source>
</evidence>
<feature type="binding site" evidence="16">
    <location>
        <position position="225"/>
    </location>
    <ligand>
        <name>substrate</name>
    </ligand>
</feature>
<dbReference type="PRINTS" id="PR00458">
    <property type="entry name" value="PEROXIDASE"/>
</dbReference>
<comment type="cofactor">
    <cofactor evidence="17 20">
        <name>heme b</name>
        <dbReference type="ChEBI" id="CHEBI:60344"/>
    </cofactor>
    <text evidence="17 20">Binds 1 heme b (iron(II)-protoporphyrin IX) group per subunit.</text>
</comment>
<gene>
    <name evidence="22" type="ORF">Nepgr_009176</name>
</gene>
<comment type="function">
    <text evidence="2">Removal of H(2)O(2), oxidation of toxic reductants, biosynthesis and degradation of lignin, suberization, auxin catabolism, response to environmental stresses such as wounding, pathogen attack and oxidative stress. These functions might be dependent on each isozyme/isoform in each plant tissue.</text>
</comment>
<evidence type="ECO:0000256" key="5">
    <source>
        <dbReference type="ARBA" id="ARBA00022525"/>
    </source>
</evidence>
<evidence type="ECO:0000256" key="8">
    <source>
        <dbReference type="ARBA" id="ARBA00022723"/>
    </source>
</evidence>
<feature type="binding site" description="axial binding residue" evidence="17">
    <location>
        <position position="255"/>
    </location>
    <ligand>
        <name>heme b</name>
        <dbReference type="ChEBI" id="CHEBI:60344"/>
    </ligand>
    <ligandPart>
        <name>Fe</name>
        <dbReference type="ChEBI" id="CHEBI:18248"/>
    </ligandPart>
</feature>
<keyword evidence="14 20" id="KW-0376">Hydrogen peroxide</keyword>